<evidence type="ECO:0000256" key="3">
    <source>
        <dbReference type="SAM" id="MobiDB-lite"/>
    </source>
</evidence>
<feature type="compositionally biased region" description="Gly residues" evidence="3">
    <location>
        <begin position="518"/>
        <end position="527"/>
    </location>
</feature>
<evidence type="ECO:0000259" key="4">
    <source>
        <dbReference type="PROSITE" id="PS51444"/>
    </source>
</evidence>
<dbReference type="InterPro" id="IPR015425">
    <property type="entry name" value="FH2_Formin"/>
</dbReference>
<feature type="region of interest" description="Disordered" evidence="3">
    <location>
        <begin position="1263"/>
        <end position="1495"/>
    </location>
</feature>
<feature type="compositionally biased region" description="Pro residues" evidence="3">
    <location>
        <begin position="1396"/>
        <end position="1409"/>
    </location>
</feature>
<feature type="compositionally biased region" description="Low complexity" evidence="3">
    <location>
        <begin position="1263"/>
        <end position="1289"/>
    </location>
</feature>
<dbReference type="PROSITE" id="PS51444">
    <property type="entry name" value="FH2"/>
    <property type="match status" value="1"/>
</dbReference>
<feature type="compositionally biased region" description="Low complexity" evidence="3">
    <location>
        <begin position="1473"/>
        <end position="1484"/>
    </location>
</feature>
<dbReference type="SMART" id="SM00498">
    <property type="entry name" value="FH2"/>
    <property type="match status" value="1"/>
</dbReference>
<dbReference type="InterPro" id="IPR042201">
    <property type="entry name" value="FH2_Formin_sf"/>
</dbReference>
<feature type="compositionally biased region" description="Basic and acidic residues" evidence="3">
    <location>
        <begin position="578"/>
        <end position="587"/>
    </location>
</feature>
<evidence type="ECO:0000256" key="1">
    <source>
        <dbReference type="ARBA" id="ARBA00006468"/>
    </source>
</evidence>
<feature type="compositionally biased region" description="Pro residues" evidence="3">
    <location>
        <begin position="1337"/>
        <end position="1370"/>
    </location>
</feature>
<evidence type="ECO:0000313" key="6">
    <source>
        <dbReference type="Proteomes" id="UP001497392"/>
    </source>
</evidence>
<comment type="similarity">
    <text evidence="1">Belongs to the formin-like family. Class-II subfamily.</text>
</comment>
<feature type="region of interest" description="Disordered" evidence="3">
    <location>
        <begin position="403"/>
        <end position="545"/>
    </location>
</feature>
<dbReference type="EMBL" id="CAXHTA020000005">
    <property type="protein sequence ID" value="CAL5221201.1"/>
    <property type="molecule type" value="Genomic_DNA"/>
</dbReference>
<feature type="region of interest" description="Disordered" evidence="3">
    <location>
        <begin position="1095"/>
        <end position="1131"/>
    </location>
</feature>
<dbReference type="SUPFAM" id="SSF101447">
    <property type="entry name" value="Formin homology 2 domain (FH2 domain)"/>
    <property type="match status" value="1"/>
</dbReference>
<feature type="compositionally biased region" description="Pro residues" evidence="3">
    <location>
        <begin position="1378"/>
        <end position="1387"/>
    </location>
</feature>
<feature type="region of interest" description="Disordered" evidence="3">
    <location>
        <begin position="732"/>
        <end position="775"/>
    </location>
</feature>
<feature type="compositionally biased region" description="Pro residues" evidence="3">
    <location>
        <begin position="1290"/>
        <end position="1303"/>
    </location>
</feature>
<evidence type="ECO:0000313" key="5">
    <source>
        <dbReference type="EMBL" id="CAL5221201.1"/>
    </source>
</evidence>
<organism evidence="5 6">
    <name type="scientific">Coccomyxa viridis</name>
    <dbReference type="NCBI Taxonomy" id="1274662"/>
    <lineage>
        <taxon>Eukaryota</taxon>
        <taxon>Viridiplantae</taxon>
        <taxon>Chlorophyta</taxon>
        <taxon>core chlorophytes</taxon>
        <taxon>Trebouxiophyceae</taxon>
        <taxon>Trebouxiophyceae incertae sedis</taxon>
        <taxon>Coccomyxaceae</taxon>
        <taxon>Coccomyxa</taxon>
    </lineage>
</organism>
<dbReference type="InterPro" id="IPR051144">
    <property type="entry name" value="Formin_homology_domain"/>
</dbReference>
<dbReference type="PANTHER" id="PTHR45733">
    <property type="entry name" value="FORMIN-J"/>
    <property type="match status" value="1"/>
</dbReference>
<feature type="compositionally biased region" description="Pro residues" evidence="3">
    <location>
        <begin position="1417"/>
        <end position="1454"/>
    </location>
</feature>
<dbReference type="InterPro" id="IPR029021">
    <property type="entry name" value="Prot-tyrosine_phosphatase-like"/>
</dbReference>
<feature type="compositionally biased region" description="Low complexity" evidence="3">
    <location>
        <begin position="619"/>
        <end position="638"/>
    </location>
</feature>
<feature type="compositionally biased region" description="Basic and acidic residues" evidence="3">
    <location>
        <begin position="756"/>
        <end position="768"/>
    </location>
</feature>
<accession>A0ABP1FP68</accession>
<feature type="domain" description="FH2" evidence="4">
    <location>
        <begin position="854"/>
        <end position="1245"/>
    </location>
</feature>
<feature type="compositionally biased region" description="Polar residues" evidence="3">
    <location>
        <begin position="1463"/>
        <end position="1472"/>
    </location>
</feature>
<keyword evidence="6" id="KW-1185">Reference proteome</keyword>
<dbReference type="PANTHER" id="PTHR45733:SF8">
    <property type="entry name" value="FORMIN-J"/>
    <property type="match status" value="1"/>
</dbReference>
<feature type="compositionally biased region" description="Pro residues" evidence="3">
    <location>
        <begin position="799"/>
        <end position="852"/>
    </location>
</feature>
<reference evidence="5 6" key="1">
    <citation type="submission" date="2024-06" db="EMBL/GenBank/DDBJ databases">
        <authorList>
            <person name="Kraege A."/>
            <person name="Thomma B."/>
        </authorList>
    </citation>
    <scope>NUCLEOTIDE SEQUENCE [LARGE SCALE GENOMIC DNA]</scope>
</reference>
<evidence type="ECO:0000256" key="2">
    <source>
        <dbReference type="RuleBase" id="RU361260"/>
    </source>
</evidence>
<feature type="compositionally biased region" description="Low complexity" evidence="3">
    <location>
        <begin position="663"/>
        <end position="676"/>
    </location>
</feature>
<feature type="region of interest" description="Disordered" evidence="3">
    <location>
        <begin position="566"/>
        <end position="711"/>
    </location>
</feature>
<protein>
    <recommendedName>
        <fullName evidence="2">Formin-like protein</fullName>
    </recommendedName>
</protein>
<feature type="compositionally biased region" description="Low complexity" evidence="3">
    <location>
        <begin position="645"/>
        <end position="656"/>
    </location>
</feature>
<sequence>MMTPCAVTYKDVLGTAAGQIGKLYGTSHEALVLNLGPAWLSPEAYGLFNNNVIEIPFKDWESPPGLGICPLGVIFTVCSSIASWLALNEDNVVVIHTRSCSGMGTSFVRFLAACYLCFNMDYNTVLLALASLPPAMPPRRLQSGKYRMAAPGTPLAGASRPQSGSFRGPFAGPAQERYGSYLGKVLHAPELPKPEKATLLLSQVVINGLDKLNMSAGMSLGDGGSLWEEDDSAPFIVVFQYGRSVWAGFPVTRDGMAPFDVNVPVSGDIVIGIWFGAYNLGQRLHSRPAAAYAFHTAWFEDRQVERVTMHQMDAADPALFPPEAQREFFIDLKVRPYAAKGGLVQPREVDADNEVLTGNMQWMRDKWSELMVKFYGREPSQSPSPQQPPGMDDVVAEMRQRLKAGSPVGKKRTHRVRGASLSPRGKSQDGTGAADESSEPDTAAASPGKPGSEGGLVEGEGMEAPGTPDESVESAVLTPRSLSTGGSSKRRIRSPRERRSSTAATTTPQIGRKRGRGEVGSGKGGIRGSLEEEPSGSGSLLGSQDSLSLAASQGVQRILQPELDRAFRLSEDATSESMDGRPRRGTEGSKALPDSDASSTSSLLQGKEGGRIRLSLSFDGSRSADADASSAPRGDSAPGDGSVPAAKQSAAQQGSATPEAAMAPGGHADGTGAADGITNSTGKPADTARRKAASGDGIGPEHESSISSVDGVVLDNSVKQLDRQHSHIHLDGVALPDGLDGMPGLQGKKRAPGKLVDVHASAEDRSAAGKDGAGFVPPAAVELLEVAPSQDAKPAAGGRPPPKAPPQPPAPPPKIKKPAPAPPPPPPGKPKQAPPPPPKAAPPVPVLGKVPQPPPLARKPAVKLRPFFWNKLAWKPDHIWATVPPGVLSEEQLSALEALFPQTAPSPQAKTAKAKSAAPARQQQGLAKVIPISRANNVSIMLTQFSNFRRGPQDIRKALVTGTGLSLERLSLLLQISPKEDEVKALQKYSGPLNDLSPPEQFLLVMSSVPRLTDKIHLLMLMHQFENLLKSARAAVSCVERACEQIRCSDRLAQVLSRVLATGNVLNADTHRGGALAIKLDSLAKMADVKISKAAQPQIAQSSMPNGDGTSGADSGGGPRSPHSPMTPQFRQPTIPEVATLLEFVAWVVFCEVPASARSANWFKGRGGFLADQLDAVREASMRVQGEMQDTLKGLSRGLADARAEQEAAAEAGRRMVVLELMCSEPAGGAAAAPGSQGAARAAPRRLGSSAAASALASKIGAGSKAAPAPKPPAAAAGSAASMPWAPAGNAPPPPPPSPPPGKKPVARSPSAPQLANGHAKQLPNGTAAHANGPAKAAPPPPPPPPLPKKPGSPGSKPPPAAPPPPPKPGSPAAKAPPQAPPPPPKPPGRKAPALGAPPPPAPPPPPKPGAKKAPAPGAPPPPAPPPPPRPPAKKGAPPPPAPGAPPPPPPPKKPAAKAAPKMQTSTSASSLADQIAARARQAAGLPEEPMPSNGDGRLVHVKLAASPVAEEELSFAGVCSDFLAKAGSGFRDVSSRGKATQAVLSEITTFLGEPTDADPANSFGMVWSFVTTFDRAFVKVAQASFKDMTLIEELDEASASLKKAKHRITPCAV</sequence>
<feature type="compositionally biased region" description="Low complexity" evidence="3">
    <location>
        <begin position="535"/>
        <end position="545"/>
    </location>
</feature>
<dbReference type="Gene3D" id="3.90.190.10">
    <property type="entry name" value="Protein tyrosine phosphatase superfamily"/>
    <property type="match status" value="1"/>
</dbReference>
<name>A0ABP1FP68_9CHLO</name>
<dbReference type="Gene3D" id="1.20.58.2220">
    <property type="entry name" value="Formin, FH2 domain"/>
    <property type="match status" value="1"/>
</dbReference>
<proteinExistence type="inferred from homology"/>
<feature type="region of interest" description="Disordered" evidence="3">
    <location>
        <begin position="789"/>
        <end position="852"/>
    </location>
</feature>
<dbReference type="Proteomes" id="UP001497392">
    <property type="component" value="Unassembled WGS sequence"/>
</dbReference>
<gene>
    <name evidence="5" type="primary">g3350</name>
    <name evidence="5" type="ORF">VP750_LOCUS2860</name>
</gene>
<dbReference type="Pfam" id="PF02181">
    <property type="entry name" value="FH2"/>
    <property type="match status" value="1"/>
</dbReference>
<comment type="caution">
    <text evidence="5">The sequence shown here is derived from an EMBL/GenBank/DDBJ whole genome shotgun (WGS) entry which is preliminary data.</text>
</comment>